<evidence type="ECO:0000313" key="3">
    <source>
        <dbReference type="Proteomes" id="UP000000770"/>
    </source>
</evidence>
<organism evidence="2 3">
    <name type="scientific">Shewanella baltica (strain OS195)</name>
    <dbReference type="NCBI Taxonomy" id="399599"/>
    <lineage>
        <taxon>Bacteria</taxon>
        <taxon>Pseudomonadati</taxon>
        <taxon>Pseudomonadota</taxon>
        <taxon>Gammaproteobacteria</taxon>
        <taxon>Alteromonadales</taxon>
        <taxon>Shewanellaceae</taxon>
        <taxon>Shewanella</taxon>
    </lineage>
</organism>
<dbReference type="AlphaFoldDB" id="A9KW37"/>
<name>A9KW37_SHEB9</name>
<feature type="domain" description="N-acetyltransferase" evidence="1">
    <location>
        <begin position="10"/>
        <end position="135"/>
    </location>
</feature>
<reference evidence="2 3" key="1">
    <citation type="submission" date="2007-11" db="EMBL/GenBank/DDBJ databases">
        <title>Complete sequence of chromosome of Shewanella baltica OS195.</title>
        <authorList>
            <consortium name="US DOE Joint Genome Institute"/>
            <person name="Copeland A."/>
            <person name="Lucas S."/>
            <person name="Lapidus A."/>
            <person name="Barry K."/>
            <person name="Glavina del Rio T."/>
            <person name="Dalin E."/>
            <person name="Tice H."/>
            <person name="Pitluck S."/>
            <person name="Chain P."/>
            <person name="Malfatti S."/>
            <person name="Shin M."/>
            <person name="Vergez L."/>
            <person name="Schmutz J."/>
            <person name="Larimer F."/>
            <person name="Land M."/>
            <person name="Hauser L."/>
            <person name="Kyrpides N."/>
            <person name="Kim E."/>
            <person name="Brettar I."/>
            <person name="Rodrigues J."/>
            <person name="Konstantinidis K."/>
            <person name="Klappenbach J."/>
            <person name="Hofle M."/>
            <person name="Tiedje J."/>
            <person name="Richardson P."/>
        </authorList>
    </citation>
    <scope>NUCLEOTIDE SEQUENCE [LARGE SCALE GENOMIC DNA]</scope>
    <source>
        <strain evidence="2 3">OS195</strain>
    </source>
</reference>
<dbReference type="InterPro" id="IPR016181">
    <property type="entry name" value="Acyl_CoA_acyltransferase"/>
</dbReference>
<gene>
    <name evidence="2" type="ordered locus">Sbal195_4454</name>
</gene>
<proteinExistence type="predicted"/>
<dbReference type="Pfam" id="PF00583">
    <property type="entry name" value="Acetyltransf_1"/>
    <property type="match status" value="1"/>
</dbReference>
<dbReference type="CDD" id="cd04301">
    <property type="entry name" value="NAT_SF"/>
    <property type="match status" value="1"/>
</dbReference>
<dbReference type="InterPro" id="IPR000182">
    <property type="entry name" value="GNAT_dom"/>
</dbReference>
<dbReference type="GO" id="GO:0016747">
    <property type="term" value="F:acyltransferase activity, transferring groups other than amino-acyl groups"/>
    <property type="evidence" value="ECO:0007669"/>
    <property type="project" value="InterPro"/>
</dbReference>
<evidence type="ECO:0000259" key="1">
    <source>
        <dbReference type="PROSITE" id="PS51186"/>
    </source>
</evidence>
<accession>A9KW37</accession>
<dbReference type="Gene3D" id="3.40.630.30">
    <property type="match status" value="1"/>
</dbReference>
<dbReference type="PROSITE" id="PS51186">
    <property type="entry name" value="GNAT"/>
    <property type="match status" value="1"/>
</dbReference>
<dbReference type="SUPFAM" id="SSF55729">
    <property type="entry name" value="Acyl-CoA N-acyltransferases (Nat)"/>
    <property type="match status" value="1"/>
</dbReference>
<dbReference type="GeneID" id="11774410"/>
<dbReference type="KEGG" id="sbn:Sbal195_4454"/>
<sequence length="152" mass="17436">MYSIEVKAESGLTPELATQLIQLSQQIPELDRPLTSEVLNQRLQGKKCLILVAYVEGELAGFKLGYEQEETIFYSWLGGVASDFRRLGLAQSLLEYQETWARRQGYNHIQVKTMNRFPAMLNLLISNQYLIIELNADPKSLVDHKLHLRKSI</sequence>
<evidence type="ECO:0000313" key="2">
    <source>
        <dbReference type="EMBL" id="ABX51611.1"/>
    </source>
</evidence>
<dbReference type="Proteomes" id="UP000000770">
    <property type="component" value="Chromosome"/>
</dbReference>
<protein>
    <submittedName>
        <fullName evidence="2">GCN5-related N-acetyltransferase</fullName>
    </submittedName>
</protein>
<keyword evidence="2" id="KW-0808">Transferase</keyword>
<dbReference type="RefSeq" id="WP_012197878.1">
    <property type="nucleotide sequence ID" value="NC_009997.1"/>
</dbReference>
<dbReference type="HOGENOM" id="CLU_127573_0_0_6"/>
<dbReference type="EMBL" id="CP000891">
    <property type="protein sequence ID" value="ABX51611.1"/>
    <property type="molecule type" value="Genomic_DNA"/>
</dbReference>